<keyword evidence="4 7" id="KW-1017">Isopeptide bond</keyword>
<organism evidence="9 10">
    <name type="scientific">Candida orthopsilosis (strain 90-125)</name>
    <name type="common">Yeast</name>
    <dbReference type="NCBI Taxonomy" id="1136231"/>
    <lineage>
        <taxon>Eukaryota</taxon>
        <taxon>Fungi</taxon>
        <taxon>Dikarya</taxon>
        <taxon>Ascomycota</taxon>
        <taxon>Saccharomycotina</taxon>
        <taxon>Pichiomycetes</taxon>
        <taxon>Debaryomycetaceae</taxon>
        <taxon>Candida/Lodderomyces clade</taxon>
        <taxon>Candida</taxon>
    </lineage>
</organism>
<protein>
    <recommendedName>
        <fullName evidence="3 7">Ubiquitin-like protein ATG12</fullName>
    </recommendedName>
</protein>
<dbReference type="GO" id="GO:0019776">
    <property type="term" value="F:Atg8-family ligase activity"/>
    <property type="evidence" value="ECO:0007669"/>
    <property type="project" value="TreeGrafter"/>
</dbReference>
<proteinExistence type="inferred from homology"/>
<dbReference type="GO" id="GO:0000421">
    <property type="term" value="C:autophagosome membrane"/>
    <property type="evidence" value="ECO:0007669"/>
    <property type="project" value="TreeGrafter"/>
</dbReference>
<dbReference type="GO" id="GO:0015031">
    <property type="term" value="P:protein transport"/>
    <property type="evidence" value="ECO:0007669"/>
    <property type="project" value="UniProtKB-KW"/>
</dbReference>
<keyword evidence="6 7" id="KW-0072">Autophagy</keyword>
<dbReference type="Proteomes" id="UP000005018">
    <property type="component" value="Chromosome 4"/>
</dbReference>
<evidence type="ECO:0000313" key="9">
    <source>
        <dbReference type="EMBL" id="CCG23149.1"/>
    </source>
</evidence>
<keyword evidence="7" id="KW-0653">Protein transport</keyword>
<dbReference type="PANTHER" id="PTHR13385">
    <property type="entry name" value="AUTOPHAGY PROTEIN 12"/>
    <property type="match status" value="1"/>
</dbReference>
<keyword evidence="10" id="KW-1185">Reference proteome</keyword>
<dbReference type="GO" id="GO:0061723">
    <property type="term" value="P:glycophagy"/>
    <property type="evidence" value="ECO:0007669"/>
    <property type="project" value="TreeGrafter"/>
</dbReference>
<keyword evidence="5 7" id="KW-0833">Ubl conjugation pathway</keyword>
<evidence type="ECO:0000256" key="4">
    <source>
        <dbReference type="ARBA" id="ARBA00022499"/>
    </source>
</evidence>
<dbReference type="HOGENOM" id="CLU_106795_0_1_1"/>
<evidence type="ECO:0000256" key="6">
    <source>
        <dbReference type="ARBA" id="ARBA00023006"/>
    </source>
</evidence>
<gene>
    <name evidence="9" type="ORF">CORT_0D03040</name>
</gene>
<comment type="similarity">
    <text evidence="2 7">Belongs to the ATG12 family.</text>
</comment>
<dbReference type="GO" id="GO:0034274">
    <property type="term" value="C:Atg12-Atg5-Atg16 complex"/>
    <property type="evidence" value="ECO:0007669"/>
    <property type="project" value="TreeGrafter"/>
</dbReference>
<dbReference type="KEGG" id="cot:CORT_0D03040"/>
<name>H8X556_CANO9</name>
<evidence type="ECO:0000256" key="2">
    <source>
        <dbReference type="ARBA" id="ARBA00007778"/>
    </source>
</evidence>
<dbReference type="SUPFAM" id="SSF54236">
    <property type="entry name" value="Ubiquitin-like"/>
    <property type="match status" value="1"/>
</dbReference>
<dbReference type="GO" id="GO:0034045">
    <property type="term" value="C:phagophore assembly site membrane"/>
    <property type="evidence" value="ECO:0007669"/>
    <property type="project" value="UniProtKB-SubCell"/>
</dbReference>
<dbReference type="GO" id="GO:0034727">
    <property type="term" value="P:piecemeal microautophagy of the nucleus"/>
    <property type="evidence" value="ECO:0007669"/>
    <property type="project" value="TreeGrafter"/>
</dbReference>
<comment type="subcellular location">
    <subcellularLocation>
        <location evidence="1 7">Preautophagosomal structure membrane</location>
        <topology evidence="1 7">Peripheral membrane protein</topology>
    </subcellularLocation>
</comment>
<feature type="compositionally biased region" description="Low complexity" evidence="8">
    <location>
        <begin position="16"/>
        <end position="26"/>
    </location>
</feature>
<reference evidence="9 10" key="1">
    <citation type="journal article" date="2012" name="PLoS ONE">
        <title>Sequence and analysis of the genome of the pathogenic yeast Candida orthopsilosis.</title>
        <authorList>
            <person name="Riccombeni A."/>
            <person name="Vidanes G."/>
            <person name="Proux-Wera E."/>
            <person name="Wolfe K.H."/>
            <person name="Butler G."/>
        </authorList>
    </citation>
    <scope>NUCLEOTIDE SEQUENCE [LARGE SCALE GENOMIC DNA]</scope>
    <source>
        <strain evidence="9 10">Co 90-125</strain>
    </source>
</reference>
<dbReference type="GeneID" id="14540617"/>
<evidence type="ECO:0000256" key="7">
    <source>
        <dbReference type="RuleBase" id="RU361201"/>
    </source>
</evidence>
<dbReference type="AlphaFoldDB" id="H8X556"/>
<dbReference type="Pfam" id="PF04110">
    <property type="entry name" value="APG12"/>
    <property type="match status" value="1"/>
</dbReference>
<keyword evidence="7" id="KW-0472">Membrane</keyword>
<feature type="compositionally biased region" description="Polar residues" evidence="8">
    <location>
        <begin position="81"/>
        <end position="90"/>
    </location>
</feature>
<dbReference type="RefSeq" id="XP_003869285.1">
    <property type="nucleotide sequence ID" value="XM_003869236.1"/>
</dbReference>
<evidence type="ECO:0000256" key="5">
    <source>
        <dbReference type="ARBA" id="ARBA00022786"/>
    </source>
</evidence>
<dbReference type="GO" id="GO:0097352">
    <property type="term" value="P:autophagosome maturation"/>
    <property type="evidence" value="ECO:0007669"/>
    <property type="project" value="TreeGrafter"/>
</dbReference>
<feature type="compositionally biased region" description="Basic and acidic residues" evidence="8">
    <location>
        <begin position="70"/>
        <end position="80"/>
    </location>
</feature>
<dbReference type="InterPro" id="IPR007242">
    <property type="entry name" value="Atg12"/>
</dbReference>
<dbReference type="eggNOG" id="KOG3439">
    <property type="taxonomic scope" value="Eukaryota"/>
</dbReference>
<feature type="region of interest" description="Disordered" evidence="8">
    <location>
        <begin position="70"/>
        <end position="90"/>
    </location>
</feature>
<dbReference type="PANTHER" id="PTHR13385:SF0">
    <property type="entry name" value="UBIQUITIN-LIKE PROTEIN ATG12"/>
    <property type="match status" value="1"/>
</dbReference>
<dbReference type="GO" id="GO:0000045">
    <property type="term" value="P:autophagosome assembly"/>
    <property type="evidence" value="ECO:0007669"/>
    <property type="project" value="InterPro"/>
</dbReference>
<dbReference type="Gene3D" id="3.10.20.90">
    <property type="entry name" value="Phosphatidylinositol 3-kinase Catalytic Subunit, Chain A, domain 1"/>
    <property type="match status" value="1"/>
</dbReference>
<dbReference type="OrthoDB" id="10003551at2759"/>
<keyword evidence="7" id="KW-0813">Transport</keyword>
<dbReference type="CDD" id="cd01612">
    <property type="entry name" value="Ubl_ATG12"/>
    <property type="match status" value="1"/>
</dbReference>
<evidence type="ECO:0000256" key="3">
    <source>
        <dbReference type="ARBA" id="ARBA00015875"/>
    </source>
</evidence>
<evidence type="ECO:0000256" key="1">
    <source>
        <dbReference type="ARBA" id="ARBA00004623"/>
    </source>
</evidence>
<evidence type="ECO:0000313" key="10">
    <source>
        <dbReference type="Proteomes" id="UP000005018"/>
    </source>
</evidence>
<dbReference type="InterPro" id="IPR029071">
    <property type="entry name" value="Ubiquitin-like_domsf"/>
</dbReference>
<feature type="region of interest" description="Disordered" evidence="8">
    <location>
        <begin position="1"/>
        <end position="27"/>
    </location>
</feature>
<accession>H8X556</accession>
<comment type="function">
    <text evidence="7">Ubiquitin-like protein involved in cytoplasm to vacuole transport (Cvt), autophagy vesicles formation, mitophagy, and nucleophagy.</text>
</comment>
<evidence type="ECO:0000256" key="8">
    <source>
        <dbReference type="SAM" id="MobiDB-lite"/>
    </source>
</evidence>
<sequence>MSYIRQSEPENEEDSSSLSSSSSSGSIVLSDRVVNAEEIKSQSLESRIPLSTSIVLDKLPTKQQEQVEKTLEEHEQKHYSNADQTQDPVPEQTTKVSVRFQPIGSTIAVNPKVFKISSTQTIATLNRFLCKKLRQTHLCLYIQSSFSPAPEEIIGNLYDLFKTKDELIVSYCNSVAFG</sequence>
<comment type="subunit">
    <text evidence="7">Forms a conjugate with ATG5.</text>
</comment>
<dbReference type="GO" id="GO:0000422">
    <property type="term" value="P:autophagy of mitochondrion"/>
    <property type="evidence" value="ECO:0007669"/>
    <property type="project" value="TreeGrafter"/>
</dbReference>
<dbReference type="EMBL" id="HE681722">
    <property type="protein sequence ID" value="CCG23149.1"/>
    <property type="molecule type" value="Genomic_DNA"/>
</dbReference>